<dbReference type="AlphaFoldDB" id="A0AAV5M7Q5"/>
<comment type="caution">
    <text evidence="1">The sequence shown here is derived from an EMBL/GenBank/DDBJ whole genome shotgun (WGS) entry which is preliminary data.</text>
</comment>
<proteinExistence type="predicted"/>
<accession>A0AAV5M7Q5</accession>
<sequence length="148" mass="16088">MLHSLSLVLQRQIKRKHDDGLVDSKPEKRASISPQRLEVVSPESNTIMSGGRSHVSFDEAATSECATNGDVDCNSVVRSLTEQADSGKGTLGFTNQLGKTVDCNLATLSKQTSLDVHEFSLVRNDVTSAEAVETIPSFIYYTLPLSFI</sequence>
<evidence type="ECO:0000313" key="1">
    <source>
        <dbReference type="EMBL" id="GKV44913.1"/>
    </source>
</evidence>
<organism evidence="1 2">
    <name type="scientific">Rubroshorea leprosula</name>
    <dbReference type="NCBI Taxonomy" id="152421"/>
    <lineage>
        <taxon>Eukaryota</taxon>
        <taxon>Viridiplantae</taxon>
        <taxon>Streptophyta</taxon>
        <taxon>Embryophyta</taxon>
        <taxon>Tracheophyta</taxon>
        <taxon>Spermatophyta</taxon>
        <taxon>Magnoliopsida</taxon>
        <taxon>eudicotyledons</taxon>
        <taxon>Gunneridae</taxon>
        <taxon>Pentapetalae</taxon>
        <taxon>rosids</taxon>
        <taxon>malvids</taxon>
        <taxon>Malvales</taxon>
        <taxon>Dipterocarpaceae</taxon>
        <taxon>Rubroshorea</taxon>
    </lineage>
</organism>
<keyword evidence="2" id="KW-1185">Reference proteome</keyword>
<protein>
    <submittedName>
        <fullName evidence="1">Uncharacterized protein</fullName>
    </submittedName>
</protein>
<reference evidence="1 2" key="1">
    <citation type="journal article" date="2021" name="Commun. Biol.">
        <title>The genome of Shorea leprosula (Dipterocarpaceae) highlights the ecological relevance of drought in aseasonal tropical rainforests.</title>
        <authorList>
            <person name="Ng K.K.S."/>
            <person name="Kobayashi M.J."/>
            <person name="Fawcett J.A."/>
            <person name="Hatakeyama M."/>
            <person name="Paape T."/>
            <person name="Ng C.H."/>
            <person name="Ang C.C."/>
            <person name="Tnah L.H."/>
            <person name="Lee C.T."/>
            <person name="Nishiyama T."/>
            <person name="Sese J."/>
            <person name="O'Brien M.J."/>
            <person name="Copetti D."/>
            <person name="Mohd Noor M.I."/>
            <person name="Ong R.C."/>
            <person name="Putra M."/>
            <person name="Sireger I.Z."/>
            <person name="Indrioko S."/>
            <person name="Kosugi Y."/>
            <person name="Izuno A."/>
            <person name="Isagi Y."/>
            <person name="Lee S.L."/>
            <person name="Shimizu K.K."/>
        </authorList>
    </citation>
    <scope>NUCLEOTIDE SEQUENCE [LARGE SCALE GENOMIC DNA]</scope>
    <source>
        <strain evidence="1">214</strain>
    </source>
</reference>
<evidence type="ECO:0000313" key="2">
    <source>
        <dbReference type="Proteomes" id="UP001054252"/>
    </source>
</evidence>
<name>A0AAV5M7Q5_9ROSI</name>
<dbReference type="Proteomes" id="UP001054252">
    <property type="component" value="Unassembled WGS sequence"/>
</dbReference>
<dbReference type="EMBL" id="BPVZ01000187">
    <property type="protein sequence ID" value="GKV44913.1"/>
    <property type="molecule type" value="Genomic_DNA"/>
</dbReference>
<gene>
    <name evidence="1" type="ORF">SLEP1_g52047</name>
</gene>